<comment type="subcellular location">
    <subcellularLocation>
        <location evidence="1">Cell membrane</location>
        <topology evidence="1">Multi-pass membrane protein</topology>
    </subcellularLocation>
</comment>
<keyword evidence="10" id="KW-0808">Transferase</keyword>
<evidence type="ECO:0000256" key="4">
    <source>
        <dbReference type="ARBA" id="ARBA00022597"/>
    </source>
</evidence>
<dbReference type="PANTHER" id="PTHR32502:SF28">
    <property type="entry name" value="PHOSPHOTRANSFERASE SYSTEM SUGAR-SPECIFIC EIIC COMPONENT"/>
    <property type="match status" value="1"/>
</dbReference>
<gene>
    <name evidence="10" type="ORF">MUDAN_MDHGFNIF_00022</name>
</gene>
<evidence type="ECO:0000313" key="10">
    <source>
        <dbReference type="EMBL" id="VDG26581.1"/>
    </source>
</evidence>
<keyword evidence="2" id="KW-0813">Transport</keyword>
<evidence type="ECO:0000256" key="8">
    <source>
        <dbReference type="ARBA" id="ARBA00023136"/>
    </source>
</evidence>
<evidence type="ECO:0000256" key="5">
    <source>
        <dbReference type="ARBA" id="ARBA00022683"/>
    </source>
</evidence>
<keyword evidence="3" id="KW-1003">Cell membrane</keyword>
<evidence type="ECO:0000256" key="6">
    <source>
        <dbReference type="ARBA" id="ARBA00022692"/>
    </source>
</evidence>
<dbReference type="Pfam" id="PF03609">
    <property type="entry name" value="EII-Sor"/>
    <property type="match status" value="1"/>
</dbReference>
<proteinExistence type="predicted"/>
<dbReference type="GO" id="GO:0009401">
    <property type="term" value="P:phosphoenolpyruvate-dependent sugar phosphotransferase system"/>
    <property type="evidence" value="ECO:0007669"/>
    <property type="project" value="UniProtKB-KW"/>
</dbReference>
<evidence type="ECO:0000256" key="3">
    <source>
        <dbReference type="ARBA" id="ARBA00022475"/>
    </source>
</evidence>
<dbReference type="AlphaFoldDB" id="A0A660DTK3"/>
<name>A0A660DTK3_9LACO</name>
<dbReference type="EMBL" id="UYIG01000001">
    <property type="protein sequence ID" value="VDG26581.1"/>
    <property type="molecule type" value="Genomic_DNA"/>
</dbReference>
<evidence type="ECO:0000256" key="9">
    <source>
        <dbReference type="SAM" id="Phobius"/>
    </source>
</evidence>
<dbReference type="GO" id="GO:0016740">
    <property type="term" value="F:transferase activity"/>
    <property type="evidence" value="ECO:0007669"/>
    <property type="project" value="UniProtKB-KW"/>
</dbReference>
<dbReference type="InterPro" id="IPR050303">
    <property type="entry name" value="GatZ_KbaZ_carbometab"/>
</dbReference>
<feature type="transmembrane region" description="Helical" evidence="9">
    <location>
        <begin position="49"/>
        <end position="70"/>
    </location>
</feature>
<keyword evidence="4" id="KW-0762">Sugar transport</keyword>
<evidence type="ECO:0000256" key="1">
    <source>
        <dbReference type="ARBA" id="ARBA00004651"/>
    </source>
</evidence>
<accession>A0A660DTK3</accession>
<evidence type="ECO:0000256" key="7">
    <source>
        <dbReference type="ARBA" id="ARBA00022989"/>
    </source>
</evidence>
<reference evidence="10 11" key="1">
    <citation type="submission" date="2018-11" db="EMBL/GenBank/DDBJ databases">
        <authorList>
            <person name="Wuyts S."/>
        </authorList>
    </citation>
    <scope>NUCLEOTIDE SEQUENCE [LARGE SCALE GENOMIC DNA]</scope>
    <source>
        <strain evidence="10">Lactobacillus mudanjiangensis AMBF249</strain>
    </source>
</reference>
<feature type="transmembrane region" description="Helical" evidence="9">
    <location>
        <begin position="23"/>
        <end position="42"/>
    </location>
</feature>
<organism evidence="10 11">
    <name type="scientific">Lactiplantibacillus mudanjiangensis</name>
    <dbReference type="NCBI Taxonomy" id="1296538"/>
    <lineage>
        <taxon>Bacteria</taxon>
        <taxon>Bacillati</taxon>
        <taxon>Bacillota</taxon>
        <taxon>Bacilli</taxon>
        <taxon>Lactobacillales</taxon>
        <taxon>Lactobacillaceae</taxon>
        <taxon>Lactiplantibacillus</taxon>
    </lineage>
</organism>
<dbReference type="RefSeq" id="WP_130844370.1">
    <property type="nucleotide sequence ID" value="NZ_BJDY01000003.1"/>
</dbReference>
<feature type="transmembrane region" description="Helical" evidence="9">
    <location>
        <begin position="144"/>
        <end position="169"/>
    </location>
</feature>
<keyword evidence="8 9" id="KW-0472">Membrane</keyword>
<dbReference type="PANTHER" id="PTHR32502">
    <property type="entry name" value="N-ACETYLGALACTOSAMINE PERMEASE II COMPONENT-RELATED"/>
    <property type="match status" value="1"/>
</dbReference>
<dbReference type="PROSITE" id="PS51106">
    <property type="entry name" value="PTS_EIIC_TYPE_4"/>
    <property type="match status" value="1"/>
</dbReference>
<keyword evidence="6 9" id="KW-0812">Transmembrane</keyword>
<dbReference type="InterPro" id="IPR004700">
    <property type="entry name" value="PTS_IIC_man"/>
</dbReference>
<sequence>MPDIVQNILILILASYATLDNQGITIINYWPVTVGLIAGLIMGDMHTAMVIAGTFQLMSLGVAGLGGASVPDYGLATIVGSFLAIRTGSGIATAVAVGLPVGLLAIQFDVIIKLANNFIAHKAQAYAHQKEFDKMRMINWLGPFFFALKNFIPMIVVVTVGPTAVKAILSIIPQWIMNGLTIAGGMLPVVGLGMLMHYMPTKKYVSYIIVGFVFAAYLKVPVFGVALLGLAAAIVIFQQGMKTANAKKAQVDAMTVTNDQPQGDDYDE</sequence>
<keyword evidence="5" id="KW-0598">Phosphotransferase system</keyword>
<feature type="transmembrane region" description="Helical" evidence="9">
    <location>
        <begin position="175"/>
        <end position="195"/>
    </location>
</feature>
<feature type="transmembrane region" description="Helical" evidence="9">
    <location>
        <begin position="207"/>
        <end position="237"/>
    </location>
</feature>
<evidence type="ECO:0000313" key="11">
    <source>
        <dbReference type="Proteomes" id="UP000289996"/>
    </source>
</evidence>
<dbReference type="Proteomes" id="UP000289996">
    <property type="component" value="Unassembled WGS sequence"/>
</dbReference>
<evidence type="ECO:0000256" key="2">
    <source>
        <dbReference type="ARBA" id="ARBA00022448"/>
    </source>
</evidence>
<feature type="transmembrane region" description="Helical" evidence="9">
    <location>
        <begin position="90"/>
        <end position="112"/>
    </location>
</feature>
<keyword evidence="11" id="KW-1185">Reference proteome</keyword>
<dbReference type="OrthoDB" id="1649937at2"/>
<keyword evidence="7 9" id="KW-1133">Transmembrane helix</keyword>
<dbReference type="GO" id="GO:0005886">
    <property type="term" value="C:plasma membrane"/>
    <property type="evidence" value="ECO:0007669"/>
    <property type="project" value="UniProtKB-SubCell"/>
</dbReference>
<protein>
    <submittedName>
        <fullName evidence="10">Phosphotransferase system, mannose/fructose/N-acetylgalactosamine-specific component IIC [Lactobacillus paracasei ATCC 334]</fullName>
    </submittedName>
</protein>